<feature type="domain" description="Endonuclease/exonuclease/phosphatase" evidence="1">
    <location>
        <begin position="4"/>
        <end position="274"/>
    </location>
</feature>
<proteinExistence type="predicted"/>
<evidence type="ECO:0000259" key="1">
    <source>
        <dbReference type="Pfam" id="PF03372"/>
    </source>
</evidence>
<gene>
    <name evidence="2" type="ORF">ebA4857</name>
</gene>
<dbReference type="OrthoDB" id="5294090at2"/>
<dbReference type="GO" id="GO:0006506">
    <property type="term" value="P:GPI anchor biosynthetic process"/>
    <property type="evidence" value="ECO:0007669"/>
    <property type="project" value="TreeGrafter"/>
</dbReference>
<dbReference type="InterPro" id="IPR036691">
    <property type="entry name" value="Endo/exonu/phosph_ase_sf"/>
</dbReference>
<dbReference type="KEGG" id="eba:ebA4857"/>
<dbReference type="EMBL" id="CR555306">
    <property type="protein sequence ID" value="CAI08882.1"/>
    <property type="molecule type" value="Genomic_DNA"/>
</dbReference>
<organism evidence="2 3">
    <name type="scientific">Aromatoleum aromaticum (strain DSM 19018 / LMG 30748 / EbN1)</name>
    <name type="common">Azoarcus sp. (strain EbN1)</name>
    <dbReference type="NCBI Taxonomy" id="76114"/>
    <lineage>
        <taxon>Bacteria</taxon>
        <taxon>Pseudomonadati</taxon>
        <taxon>Pseudomonadota</taxon>
        <taxon>Betaproteobacteria</taxon>
        <taxon>Rhodocyclales</taxon>
        <taxon>Rhodocyclaceae</taxon>
        <taxon>Aromatoleum</taxon>
    </lineage>
</organism>
<name>Q5P1D2_AROAE</name>
<dbReference type="InterPro" id="IPR051916">
    <property type="entry name" value="GPI-anchor_lipid_remodeler"/>
</dbReference>
<evidence type="ECO:0000313" key="2">
    <source>
        <dbReference type="EMBL" id="CAI08882.1"/>
    </source>
</evidence>
<sequence length="284" mass="30398">MRIVSWNIQWGRGADGRVDLERTVAAIHDIGDAEVICLQEVAQNFPGLEGGDCEDEVAILAAAFPGHEAMYGAGIDVPDGAGGRARFGNLMLSRLEVGPVFRHLLPCPADPGQAAMQRCCVEAVLQAPWGPVRVLTTHLEYYSARQRAAQVAMLRALQKEVAGQVAAGPAGREASPAFAAGRRPVTAVACGDFNCEPGSGAYTLMSADIALHVPPWRDAWRVKHRSRAHDPTVGLHGAEWPGRTYCCDYAWVSDDLAARVAQVEVYAATPASDHQPLVLELNDG</sequence>
<dbReference type="InterPro" id="IPR005135">
    <property type="entry name" value="Endo/exonuclease/phosphatase"/>
</dbReference>
<dbReference type="eggNOG" id="COG3568">
    <property type="taxonomic scope" value="Bacteria"/>
</dbReference>
<dbReference type="GO" id="GO:0016020">
    <property type="term" value="C:membrane"/>
    <property type="evidence" value="ECO:0007669"/>
    <property type="project" value="GOC"/>
</dbReference>
<dbReference type="AlphaFoldDB" id="Q5P1D2"/>
<accession>Q5P1D2</accession>
<dbReference type="Pfam" id="PF03372">
    <property type="entry name" value="Exo_endo_phos"/>
    <property type="match status" value="1"/>
</dbReference>
<dbReference type="HOGENOM" id="CLU_064248_0_0_4"/>
<dbReference type="Gene3D" id="3.60.10.10">
    <property type="entry name" value="Endonuclease/exonuclease/phosphatase"/>
    <property type="match status" value="1"/>
</dbReference>
<dbReference type="SUPFAM" id="SSF56219">
    <property type="entry name" value="DNase I-like"/>
    <property type="match status" value="1"/>
</dbReference>
<reference evidence="2 3" key="1">
    <citation type="journal article" date="2005" name="Arch. Microbiol.">
        <title>The genome sequence of an anaerobic aromatic-degrading denitrifying bacterium, strain EbN1.</title>
        <authorList>
            <person name="Rabus R."/>
            <person name="Kube M."/>
            <person name="Heider J."/>
            <person name="Beck A."/>
            <person name="Heitmann K."/>
            <person name="Widdel F."/>
            <person name="Reinhardt R."/>
        </authorList>
    </citation>
    <scope>NUCLEOTIDE SEQUENCE [LARGE SCALE GENOMIC DNA]</scope>
    <source>
        <strain evidence="2 3">EbN1</strain>
    </source>
</reference>
<dbReference type="PANTHER" id="PTHR14859:SF0">
    <property type="entry name" value="ENDONUCLEASE_EXONUCLEASE_PHOSPHATASE FAMILY PROTEIN, EXPRESSED"/>
    <property type="match status" value="1"/>
</dbReference>
<dbReference type="PANTHER" id="PTHR14859">
    <property type="entry name" value="CALCOFLUOR WHITE HYPERSENSITIVE PROTEIN PRECURSOR"/>
    <property type="match status" value="1"/>
</dbReference>
<dbReference type="Proteomes" id="UP000006552">
    <property type="component" value="Chromosome"/>
</dbReference>
<protein>
    <recommendedName>
        <fullName evidence="1">Endonuclease/exonuclease/phosphatase domain-containing protein</fullName>
    </recommendedName>
</protein>
<evidence type="ECO:0000313" key="3">
    <source>
        <dbReference type="Proteomes" id="UP000006552"/>
    </source>
</evidence>
<dbReference type="GO" id="GO:0003824">
    <property type="term" value="F:catalytic activity"/>
    <property type="evidence" value="ECO:0007669"/>
    <property type="project" value="InterPro"/>
</dbReference>
<dbReference type="RefSeq" id="WP_011238565.1">
    <property type="nucleotide sequence ID" value="NC_006513.1"/>
</dbReference>
<keyword evidence="3" id="KW-1185">Reference proteome</keyword>
<dbReference type="STRING" id="76114.ebA4857"/>